<feature type="compositionally biased region" description="Low complexity" evidence="1">
    <location>
        <begin position="331"/>
        <end position="365"/>
    </location>
</feature>
<feature type="compositionally biased region" description="Acidic residues" evidence="1">
    <location>
        <begin position="891"/>
        <end position="906"/>
    </location>
</feature>
<feature type="compositionally biased region" description="Polar residues" evidence="1">
    <location>
        <begin position="1358"/>
        <end position="1367"/>
    </location>
</feature>
<feature type="compositionally biased region" description="Basic and acidic residues" evidence="1">
    <location>
        <begin position="1216"/>
        <end position="1259"/>
    </location>
</feature>
<dbReference type="SUPFAM" id="SSF53098">
    <property type="entry name" value="Ribonuclease H-like"/>
    <property type="match status" value="1"/>
</dbReference>
<name>M5UKB3_9BACT</name>
<dbReference type="SUPFAM" id="SSF50249">
    <property type="entry name" value="Nucleic acid-binding proteins"/>
    <property type="match status" value="1"/>
</dbReference>
<feature type="compositionally biased region" description="Basic and acidic residues" evidence="1">
    <location>
        <begin position="252"/>
        <end position="263"/>
    </location>
</feature>
<keyword evidence="3" id="KW-0689">Ribosomal protein</keyword>
<feature type="compositionally biased region" description="Low complexity" evidence="1">
    <location>
        <begin position="387"/>
        <end position="430"/>
    </location>
</feature>
<feature type="compositionally biased region" description="Low complexity" evidence="1">
    <location>
        <begin position="853"/>
        <end position="878"/>
    </location>
</feature>
<dbReference type="SMART" id="SM00316">
    <property type="entry name" value="S1"/>
    <property type="match status" value="1"/>
</dbReference>
<dbReference type="InterPro" id="IPR037027">
    <property type="entry name" value="YqgF/RNaseH-like_dom_sf"/>
</dbReference>
<dbReference type="Pfam" id="PF00575">
    <property type="entry name" value="S1"/>
    <property type="match status" value="1"/>
</dbReference>
<dbReference type="PANTHER" id="PTHR10724">
    <property type="entry name" value="30S RIBOSOMAL PROTEIN S1"/>
    <property type="match status" value="1"/>
</dbReference>
<feature type="compositionally biased region" description="Basic residues" evidence="1">
    <location>
        <begin position="441"/>
        <end position="456"/>
    </location>
</feature>
<feature type="compositionally biased region" description="Basic and acidic residues" evidence="1">
    <location>
        <begin position="1129"/>
        <end position="1142"/>
    </location>
</feature>
<dbReference type="RefSeq" id="WP_008673598.1">
    <property type="nucleotide sequence ID" value="NZ_ANOH01000023.1"/>
</dbReference>
<dbReference type="Pfam" id="PF09371">
    <property type="entry name" value="Tex_N"/>
    <property type="match status" value="1"/>
</dbReference>
<keyword evidence="4" id="KW-1185">Reference proteome</keyword>
<feature type="region of interest" description="Disordered" evidence="1">
    <location>
        <begin position="834"/>
        <end position="1005"/>
    </location>
</feature>
<dbReference type="OrthoDB" id="271551at2"/>
<dbReference type="PROSITE" id="PS50126">
    <property type="entry name" value="S1"/>
    <property type="match status" value="1"/>
</dbReference>
<dbReference type="Gene3D" id="2.40.50.140">
    <property type="entry name" value="Nucleic acid-binding proteins"/>
    <property type="match status" value="1"/>
</dbReference>
<dbReference type="SUPFAM" id="SSF158832">
    <property type="entry name" value="Tex N-terminal region-like"/>
    <property type="match status" value="1"/>
</dbReference>
<dbReference type="InterPro" id="IPR003029">
    <property type="entry name" value="S1_domain"/>
</dbReference>
<evidence type="ECO:0000259" key="2">
    <source>
        <dbReference type="PROSITE" id="PS50126"/>
    </source>
</evidence>
<dbReference type="GO" id="GO:0003735">
    <property type="term" value="F:structural constituent of ribosome"/>
    <property type="evidence" value="ECO:0007669"/>
    <property type="project" value="TreeGrafter"/>
</dbReference>
<dbReference type="Proteomes" id="UP000011885">
    <property type="component" value="Unassembled WGS sequence"/>
</dbReference>
<dbReference type="InterPro" id="IPR012337">
    <property type="entry name" value="RNaseH-like_sf"/>
</dbReference>
<dbReference type="GO" id="GO:0006139">
    <property type="term" value="P:nucleobase-containing compound metabolic process"/>
    <property type="evidence" value="ECO:0007669"/>
    <property type="project" value="InterPro"/>
</dbReference>
<dbReference type="InterPro" id="IPR018974">
    <property type="entry name" value="Tex-like_N"/>
</dbReference>
<dbReference type="SUPFAM" id="SSF47781">
    <property type="entry name" value="RuvA domain 2-like"/>
    <property type="match status" value="1"/>
</dbReference>
<dbReference type="InterPro" id="IPR023319">
    <property type="entry name" value="Tex-like_HTH_dom_sf"/>
</dbReference>
<dbReference type="InterPro" id="IPR050437">
    <property type="entry name" value="Ribos_protein_bS1-like"/>
</dbReference>
<dbReference type="PANTHER" id="PTHR10724:SF10">
    <property type="entry name" value="S1 RNA-BINDING DOMAIN-CONTAINING PROTEIN 1"/>
    <property type="match status" value="1"/>
</dbReference>
<keyword evidence="3" id="KW-0687">Ribonucleoprotein</keyword>
<feature type="compositionally biased region" description="Low complexity" evidence="1">
    <location>
        <begin position="152"/>
        <end position="176"/>
    </location>
</feature>
<dbReference type="Gene3D" id="3.30.420.140">
    <property type="entry name" value="YqgF/RNase H-like domain"/>
    <property type="match status" value="1"/>
</dbReference>
<dbReference type="EMBL" id="ANOH01000023">
    <property type="protein sequence ID" value="EMI58291.1"/>
    <property type="molecule type" value="Genomic_DNA"/>
</dbReference>
<dbReference type="InterPro" id="IPR010994">
    <property type="entry name" value="RuvA_2-like"/>
</dbReference>
<evidence type="ECO:0000256" key="1">
    <source>
        <dbReference type="SAM" id="MobiDB-lite"/>
    </source>
</evidence>
<feature type="compositionally biased region" description="Basic and acidic residues" evidence="1">
    <location>
        <begin position="214"/>
        <end position="232"/>
    </location>
</feature>
<feature type="region of interest" description="Disordered" evidence="1">
    <location>
        <begin position="1128"/>
        <end position="1367"/>
    </location>
</feature>
<feature type="compositionally biased region" description="Low complexity" evidence="1">
    <location>
        <begin position="274"/>
        <end position="316"/>
    </location>
</feature>
<evidence type="ECO:0000313" key="4">
    <source>
        <dbReference type="Proteomes" id="UP000011885"/>
    </source>
</evidence>
<dbReference type="PATRIC" id="fig|1263870.3.peg.301"/>
<comment type="caution">
    <text evidence="3">The sequence shown here is derived from an EMBL/GenBank/DDBJ whole genome shotgun (WGS) entry which is preliminary data.</text>
</comment>
<feature type="region of interest" description="Disordered" evidence="1">
    <location>
        <begin position="214"/>
        <end position="456"/>
    </location>
</feature>
<proteinExistence type="predicted"/>
<feature type="compositionally biased region" description="Basic and acidic residues" evidence="1">
    <location>
        <begin position="1285"/>
        <end position="1331"/>
    </location>
</feature>
<accession>M5UKB3</accession>
<dbReference type="InterPro" id="IPR012340">
    <property type="entry name" value="NA-bd_OB-fold"/>
</dbReference>
<feature type="compositionally biased region" description="Basic and acidic residues" evidence="1">
    <location>
        <begin position="928"/>
        <end position="946"/>
    </location>
</feature>
<protein>
    <submittedName>
        <fullName evidence="3">Ribosomal protein S1, RNA binding domain protein</fullName>
    </submittedName>
</protein>
<feature type="compositionally biased region" description="Low complexity" evidence="1">
    <location>
        <begin position="1332"/>
        <end position="1357"/>
    </location>
</feature>
<dbReference type="InterPro" id="IPR032639">
    <property type="entry name" value="Tex_YqgF"/>
</dbReference>
<dbReference type="Pfam" id="PF16921">
    <property type="entry name" value="Tex_YqgF"/>
    <property type="match status" value="1"/>
</dbReference>
<dbReference type="GO" id="GO:0005840">
    <property type="term" value="C:ribosome"/>
    <property type="evidence" value="ECO:0007669"/>
    <property type="project" value="UniProtKB-KW"/>
</dbReference>
<evidence type="ECO:0000313" key="3">
    <source>
        <dbReference type="EMBL" id="EMI58291.1"/>
    </source>
</evidence>
<feature type="region of interest" description="Disordered" evidence="1">
    <location>
        <begin position="145"/>
        <end position="176"/>
    </location>
</feature>
<organism evidence="3 4">
    <name type="scientific">Rhodopirellula sallentina SM41</name>
    <dbReference type="NCBI Taxonomy" id="1263870"/>
    <lineage>
        <taxon>Bacteria</taxon>
        <taxon>Pseudomonadati</taxon>
        <taxon>Planctomycetota</taxon>
        <taxon>Planctomycetia</taxon>
        <taxon>Pirellulales</taxon>
        <taxon>Pirellulaceae</taxon>
        <taxon>Rhodopirellula</taxon>
    </lineage>
</organism>
<feature type="compositionally biased region" description="Basic residues" evidence="1">
    <location>
        <begin position="233"/>
        <end position="242"/>
    </location>
</feature>
<reference evidence="3 4" key="1">
    <citation type="journal article" date="2013" name="Mar. Genomics">
        <title>Expression of sulfatases in Rhodopirellula baltica and the diversity of sulfatases in the genus Rhodopirellula.</title>
        <authorList>
            <person name="Wegner C.E."/>
            <person name="Richter-Heitmann T."/>
            <person name="Klindworth A."/>
            <person name="Klockow C."/>
            <person name="Richter M."/>
            <person name="Achstetter T."/>
            <person name="Glockner F.O."/>
            <person name="Harder J."/>
        </authorList>
    </citation>
    <scope>NUCLEOTIDE SEQUENCE [LARGE SCALE GENOMIC DNA]</scope>
    <source>
        <strain evidence="3 4">SM41</strain>
    </source>
</reference>
<feature type="compositionally biased region" description="Gly residues" evidence="1">
    <location>
        <begin position="1145"/>
        <end position="1184"/>
    </location>
</feature>
<feature type="compositionally biased region" description="Low complexity" evidence="1">
    <location>
        <begin position="953"/>
        <end position="981"/>
    </location>
</feature>
<dbReference type="GO" id="GO:0006412">
    <property type="term" value="P:translation"/>
    <property type="evidence" value="ECO:0007669"/>
    <property type="project" value="TreeGrafter"/>
</dbReference>
<dbReference type="Gene3D" id="1.10.150.310">
    <property type="entry name" value="Tex RuvX-like domain-like"/>
    <property type="match status" value="1"/>
</dbReference>
<feature type="compositionally biased region" description="Gly residues" evidence="1">
    <location>
        <begin position="1191"/>
        <end position="1215"/>
    </location>
</feature>
<feature type="domain" description="S1 motif" evidence="2">
    <location>
        <begin position="1056"/>
        <end position="1125"/>
    </location>
</feature>
<gene>
    <name evidence="3" type="ORF">RSSM_00275</name>
</gene>
<dbReference type="Gene3D" id="1.10.10.650">
    <property type="entry name" value="RuvA domain 2-like"/>
    <property type="match status" value="1"/>
</dbReference>
<dbReference type="GO" id="GO:0003729">
    <property type="term" value="F:mRNA binding"/>
    <property type="evidence" value="ECO:0007669"/>
    <property type="project" value="TreeGrafter"/>
</dbReference>
<sequence>MNVDLDAIAQRGRCEVSSLRLALPLIEQGYTPPFLARYRRDELGGLDESSLWALSHAVRTQQRLDEYREQLHTAWKATQLADPAIGRAISNAKSRRLLDRLSRRVKAESNESGSLAQRLAVRVMSPQKGDGDNLEAIAGGLMQSAAEATQKPAPSETEAAEATPDAESTASAPSAESAIAKLDDALAKRMSGDPRIIGAAVRWLARNAKIHIVDVTDPHGGDDGDEEPAKSEKKGKKKKKGKAVAASAEATSDDKPAEGKQADAEPTQANASDTEVAATPAVETPTAESATAESATAESATASETPAAEPVAETSAGSAEPASETPTSETPVAEGSPAEAPAADPAPAADASPASDVTSSADAPAVETPAAESSPVTEPTAEASASTEPADAQAATTDPPAAESNPGEAAAADKAAPVEAATESAEPKAAASEKKAAPASKPKKKKISPRQRRRRWLVSTLKPLSGKRMPAGKLSAFQVVMLSRALRSQVATCAFDYDAAQLVAEVQKAASNLNRHFSERLASIVLANEATLRDAAESAWWDEIQEQASSRLVSIAADNLHRQINRGGVEAKVVMSIDAIGPRTAATSIVAADGRVLHNEDIPCQLSAAMRTLAVTKMGELIHKYHVDLIVISNGPARRACMIAVGELIKQSADQSVRWTLADRSGADAYAGSAAGDQEMRATPRRFRSAAWIAFSTLQPSQAMVKVDPLKLRLGSFQRELSDQAVLDALEDVLVSGAARGGVDVNSTTASWLERLPGMTSATAEKIDSERREKLISSRDDLLVRAEWESPIHTRQALPFLRVFGSEETLDGTLIHPDDYALAKRLAKALEIELPPQTPPGYELPDYSEPKPTGADPATEGAAASGAEDGEPGSAEAAIAETQSFGPADTNDSEESTADAGGESEDTPSAQTPTEESAPEAAADDAIADAKPDGEDSSEAEAKVEAAAEDSAEASAGDDAPAAASDESAEPAEASAGESADQTAAENPAPSVPEPFRQPKPERAKVDKLVKEWQVGVRRSKQIVDWLCEPFGEGTVGGAAPAVMTTMPALNELKEGDQVIGVVVGVMPFGVFVELTPECSGLIHVSRISDGFVEDLHEAVQVGDVVTAWVTGIDSKRRRVGLSAISPQREAELQARRHDSRAPRGGQGRGGQGRGGQARGGQARGGQARGGQARGGQGGQGQGGPQNRKQGAGGNESGGPPRGRGGGQSDRSGGGPRRDGRGGGRDGGRGRSGGGRRDQRGGRGQRRPEVYEVVGKEPDSAPLSDAMQEGKEPLRSFGDLMQLFNKDKAKPADAKASEAKASEAKPSDSKPTEEKPAESKSEEPKQPEAKPADAAPPAEESKPVAEATSEAPAAAVSDNNPSAGESA</sequence>